<organism evidence="11 12">
    <name type="scientific">Brassica napus</name>
    <name type="common">Rape</name>
    <dbReference type="NCBI Taxonomy" id="3708"/>
    <lineage>
        <taxon>Eukaryota</taxon>
        <taxon>Viridiplantae</taxon>
        <taxon>Streptophyta</taxon>
        <taxon>Embryophyta</taxon>
        <taxon>Tracheophyta</taxon>
        <taxon>Spermatophyta</taxon>
        <taxon>Magnoliopsida</taxon>
        <taxon>eudicotyledons</taxon>
        <taxon>Gunneridae</taxon>
        <taxon>Pentapetalae</taxon>
        <taxon>rosids</taxon>
        <taxon>malvids</taxon>
        <taxon>Brassicales</taxon>
        <taxon>Brassicaceae</taxon>
        <taxon>Brassiceae</taxon>
        <taxon>Brassica</taxon>
    </lineage>
</organism>
<dbReference type="OMA" id="WWIKSDG"/>
<dbReference type="SUPFAM" id="SSF51126">
    <property type="entry name" value="Pectin lyase-like"/>
    <property type="match status" value="1"/>
</dbReference>
<dbReference type="EC" id="4.2.2.2" evidence="4 9"/>
<name>A0A078H9I0_BRANA</name>
<comment type="catalytic activity">
    <reaction evidence="1 9">
        <text>Eliminative cleavage of (1-&gt;4)-alpha-D-galacturonan to give oligosaccharides with 4-deoxy-alpha-D-galact-4-enuronosyl groups at their non-reducing ends.</text>
        <dbReference type="EC" id="4.2.2.2"/>
    </reaction>
</comment>
<sequence length="359" mass="40221">MISYSNNPFVYTLIFLLSIGNTIAFSSSSSPHTQDPNLVVDEVNRSVFNASRRSLAYLSCRTGNPIDDCWRCDPNWETNRQRLADCAIGFGKHAIGGRGGRIYVVTDPANDDPVSPRQGTLRHAVTQEEPLWIIFKRDMVIRLKKELIITSFKTIDGRGSSVHITDGPCIKIHYATNIIIHGINIHDCKPGSAGMIRDGPRHTGWWIKSDGDADNTQDKNMQVTIAFNHFGEGLVQRMPRCRHGYFHVVNNDYTHWEMYAIGGSASPTIFSQGNRFLAPNTRFNKEVTKHEDAPESKWRHWNWRSEGDIMLNGAYFRQSGARASSTYARASSLSARPSSLVGSITTTAGTLSCRRGRRC</sequence>
<keyword evidence="6 9" id="KW-0732">Signal</keyword>
<dbReference type="SMR" id="A0A078H9I0"/>
<keyword evidence="8 9" id="KW-0456">Lyase</keyword>
<evidence type="ECO:0000256" key="3">
    <source>
        <dbReference type="ARBA" id="ARBA00010980"/>
    </source>
</evidence>
<feature type="chain" id="PRO_5005105563" description="Pectate lyase" evidence="9">
    <location>
        <begin position="25"/>
        <end position="359"/>
    </location>
</feature>
<evidence type="ECO:0000313" key="11">
    <source>
        <dbReference type="EMBL" id="CDY34149.1"/>
    </source>
</evidence>
<dbReference type="Gene3D" id="2.160.20.10">
    <property type="entry name" value="Single-stranded right-handed beta-helix, Pectin lyase-like"/>
    <property type="match status" value="2"/>
</dbReference>
<dbReference type="STRING" id="3708.A0A078H9I0"/>
<dbReference type="SMART" id="SM00656">
    <property type="entry name" value="Amb_all"/>
    <property type="match status" value="1"/>
</dbReference>
<dbReference type="Pfam" id="PF00544">
    <property type="entry name" value="Pectate_lyase_4"/>
    <property type="match status" value="1"/>
</dbReference>
<dbReference type="GO" id="GO:0045490">
    <property type="term" value="P:pectin catabolic process"/>
    <property type="evidence" value="ECO:0007669"/>
    <property type="project" value="UniProtKB-UniPathway"/>
</dbReference>
<dbReference type="PaxDb" id="3708-A0A078H9I0"/>
<accession>A0A078H9I0</accession>
<evidence type="ECO:0000259" key="10">
    <source>
        <dbReference type="SMART" id="SM00656"/>
    </source>
</evidence>
<dbReference type="PANTHER" id="PTHR31683:SF29">
    <property type="entry name" value="PECTATE LYASE 11-RELATED"/>
    <property type="match status" value="1"/>
</dbReference>
<proteinExistence type="inferred from homology"/>
<dbReference type="UniPathway" id="UPA00545">
    <property type="reaction ID" value="UER00824"/>
</dbReference>
<evidence type="ECO:0000256" key="7">
    <source>
        <dbReference type="ARBA" id="ARBA00022837"/>
    </source>
</evidence>
<dbReference type="GO" id="GO:0030570">
    <property type="term" value="F:pectate lyase activity"/>
    <property type="evidence" value="ECO:0000318"/>
    <property type="project" value="GO_Central"/>
</dbReference>
<evidence type="ECO:0000256" key="4">
    <source>
        <dbReference type="ARBA" id="ARBA00012272"/>
    </source>
</evidence>
<gene>
    <name evidence="11" type="primary">BnaA02g28910D</name>
    <name evidence="11" type="ORF">GSBRNA2T00056123001</name>
</gene>
<dbReference type="InterPro" id="IPR011050">
    <property type="entry name" value="Pectin_lyase_fold/virulence"/>
</dbReference>
<evidence type="ECO:0000256" key="8">
    <source>
        <dbReference type="ARBA" id="ARBA00023239"/>
    </source>
</evidence>
<evidence type="ECO:0000256" key="5">
    <source>
        <dbReference type="ARBA" id="ARBA00022723"/>
    </source>
</evidence>
<comment type="similarity">
    <text evidence="3 9">Belongs to the polysaccharide lyase 1 family.</text>
</comment>
<keyword evidence="12" id="KW-1185">Reference proteome</keyword>
<dbReference type="PANTHER" id="PTHR31683">
    <property type="entry name" value="PECTATE LYASE 18-RELATED"/>
    <property type="match status" value="1"/>
</dbReference>
<feature type="domain" description="Pectate lyase" evidence="10">
    <location>
        <begin position="138"/>
        <end position="282"/>
    </location>
</feature>
<dbReference type="InterPro" id="IPR002022">
    <property type="entry name" value="Pec_lyase"/>
</dbReference>
<protein>
    <recommendedName>
        <fullName evidence="4 9">Pectate lyase</fullName>
        <ecNumber evidence="4 9">4.2.2.2</ecNumber>
    </recommendedName>
</protein>
<dbReference type="GO" id="GO:0046872">
    <property type="term" value="F:metal ion binding"/>
    <property type="evidence" value="ECO:0007669"/>
    <property type="project" value="UniProtKB-KW"/>
</dbReference>
<dbReference type="PRINTS" id="PR00807">
    <property type="entry name" value="AMBALLERGEN"/>
</dbReference>
<dbReference type="InterPro" id="IPR012334">
    <property type="entry name" value="Pectin_lyas_fold"/>
</dbReference>
<comment type="cofactor">
    <cofactor evidence="9">
        <name>Ca(2+)</name>
        <dbReference type="ChEBI" id="CHEBI:29108"/>
    </cofactor>
    <text evidence="9">Binds 1 Ca(2+) ion. Required for its activity.</text>
</comment>
<dbReference type="InterPro" id="IPR018082">
    <property type="entry name" value="AmbAllergen"/>
</dbReference>
<dbReference type="Proteomes" id="UP000028999">
    <property type="component" value="Unassembled WGS sequence"/>
</dbReference>
<feature type="signal peptide" evidence="9">
    <location>
        <begin position="1"/>
        <end position="24"/>
    </location>
</feature>
<evidence type="ECO:0000313" key="12">
    <source>
        <dbReference type="Proteomes" id="UP000028999"/>
    </source>
</evidence>
<comment type="pathway">
    <text evidence="2 9">Glycan metabolism; pectin degradation; 2-dehydro-3-deoxy-D-gluconate from pectin: step 2/5.</text>
</comment>
<reference evidence="11 12" key="1">
    <citation type="journal article" date="2014" name="Science">
        <title>Plant genetics. Early allopolyploid evolution in the post-Neolithic Brassica napus oilseed genome.</title>
        <authorList>
            <person name="Chalhoub B."/>
            <person name="Denoeud F."/>
            <person name="Liu S."/>
            <person name="Parkin I.A."/>
            <person name="Tang H."/>
            <person name="Wang X."/>
            <person name="Chiquet J."/>
            <person name="Belcram H."/>
            <person name="Tong C."/>
            <person name="Samans B."/>
            <person name="Correa M."/>
            <person name="Da Silva C."/>
            <person name="Just J."/>
            <person name="Falentin C."/>
            <person name="Koh C.S."/>
            <person name="Le Clainche I."/>
            <person name="Bernard M."/>
            <person name="Bento P."/>
            <person name="Noel B."/>
            <person name="Labadie K."/>
            <person name="Alberti A."/>
            <person name="Charles M."/>
            <person name="Arnaud D."/>
            <person name="Guo H."/>
            <person name="Daviaud C."/>
            <person name="Alamery S."/>
            <person name="Jabbari K."/>
            <person name="Zhao M."/>
            <person name="Edger P.P."/>
            <person name="Chelaifa H."/>
            <person name="Tack D."/>
            <person name="Lassalle G."/>
            <person name="Mestiri I."/>
            <person name="Schnel N."/>
            <person name="Le Paslier M.C."/>
            <person name="Fan G."/>
            <person name="Renault V."/>
            <person name="Bayer P.E."/>
            <person name="Golicz A.A."/>
            <person name="Manoli S."/>
            <person name="Lee T.H."/>
            <person name="Thi V.H."/>
            <person name="Chalabi S."/>
            <person name="Hu Q."/>
            <person name="Fan C."/>
            <person name="Tollenaere R."/>
            <person name="Lu Y."/>
            <person name="Battail C."/>
            <person name="Shen J."/>
            <person name="Sidebottom C.H."/>
            <person name="Wang X."/>
            <person name="Canaguier A."/>
            <person name="Chauveau A."/>
            <person name="Berard A."/>
            <person name="Deniot G."/>
            <person name="Guan M."/>
            <person name="Liu Z."/>
            <person name="Sun F."/>
            <person name="Lim Y.P."/>
            <person name="Lyons E."/>
            <person name="Town C.D."/>
            <person name="Bancroft I."/>
            <person name="Wang X."/>
            <person name="Meng J."/>
            <person name="Ma J."/>
            <person name="Pires J.C."/>
            <person name="King G.J."/>
            <person name="Brunel D."/>
            <person name="Delourme R."/>
            <person name="Renard M."/>
            <person name="Aury J.M."/>
            <person name="Adams K.L."/>
            <person name="Batley J."/>
            <person name="Snowdon R.J."/>
            <person name="Tost J."/>
            <person name="Edwards D."/>
            <person name="Zhou Y."/>
            <person name="Hua W."/>
            <person name="Sharpe A.G."/>
            <person name="Paterson A.H."/>
            <person name="Guan C."/>
            <person name="Wincker P."/>
        </authorList>
    </citation>
    <scope>NUCLEOTIDE SEQUENCE [LARGE SCALE GENOMIC DNA]</scope>
    <source>
        <strain evidence="12">cv. Darmor-bzh</strain>
    </source>
</reference>
<dbReference type="AlphaFoldDB" id="A0A078H9I0"/>
<evidence type="ECO:0000256" key="1">
    <source>
        <dbReference type="ARBA" id="ARBA00000695"/>
    </source>
</evidence>
<dbReference type="Gramene" id="CDY34149">
    <property type="protein sequence ID" value="CDY34149"/>
    <property type="gene ID" value="GSBRNA2T00056123001"/>
</dbReference>
<evidence type="ECO:0000256" key="9">
    <source>
        <dbReference type="RuleBase" id="RU361123"/>
    </source>
</evidence>
<evidence type="ECO:0000256" key="2">
    <source>
        <dbReference type="ARBA" id="ARBA00005220"/>
    </source>
</evidence>
<keyword evidence="5 9" id="KW-0479">Metal-binding</keyword>
<dbReference type="InterPro" id="IPR045032">
    <property type="entry name" value="PEL"/>
</dbReference>
<evidence type="ECO:0000256" key="6">
    <source>
        <dbReference type="ARBA" id="ARBA00022729"/>
    </source>
</evidence>
<keyword evidence="7 9" id="KW-0106">Calcium</keyword>
<dbReference type="EMBL" id="LK032330">
    <property type="protein sequence ID" value="CDY34149.1"/>
    <property type="molecule type" value="Genomic_DNA"/>
</dbReference>